<dbReference type="HOGENOM" id="CLU_3388628_0_0_7"/>
<reference evidence="1 2" key="1">
    <citation type="journal article" date="2014" name="Nature">
        <title>An environmental bacterial taxon with a large and distinct metabolic repertoire.</title>
        <authorList>
            <person name="Wilson M.C."/>
            <person name="Mori T."/>
            <person name="Ruckert C."/>
            <person name="Uria A.R."/>
            <person name="Helf M.J."/>
            <person name="Takada K."/>
            <person name="Gernert C."/>
            <person name="Steffens U.A."/>
            <person name="Heycke N."/>
            <person name="Schmitt S."/>
            <person name="Rinke C."/>
            <person name="Helfrich E.J."/>
            <person name="Brachmann A.O."/>
            <person name="Gurgui C."/>
            <person name="Wakimoto T."/>
            <person name="Kracht M."/>
            <person name="Crusemann M."/>
            <person name="Hentschel U."/>
            <person name="Abe I."/>
            <person name="Matsunaga S."/>
            <person name="Kalinowski J."/>
            <person name="Takeyama H."/>
            <person name="Piel J."/>
        </authorList>
    </citation>
    <scope>NUCLEOTIDE SEQUENCE [LARGE SCALE GENOMIC DNA]</scope>
    <source>
        <strain evidence="2">TSY1</strain>
    </source>
</reference>
<name>W4L7A8_ENTF1</name>
<organism evidence="1 2">
    <name type="scientific">Entotheonella factor</name>
    <dbReference type="NCBI Taxonomy" id="1429438"/>
    <lineage>
        <taxon>Bacteria</taxon>
        <taxon>Pseudomonadati</taxon>
        <taxon>Nitrospinota/Tectimicrobiota group</taxon>
        <taxon>Candidatus Tectimicrobiota</taxon>
        <taxon>Candidatus Entotheonellia</taxon>
        <taxon>Candidatus Entotheonellales</taxon>
        <taxon>Candidatus Entotheonellaceae</taxon>
        <taxon>Candidatus Entotheonella</taxon>
    </lineage>
</organism>
<proteinExistence type="predicted"/>
<accession>W4L7A8</accession>
<protein>
    <submittedName>
        <fullName evidence="1">Uncharacterized protein</fullName>
    </submittedName>
</protein>
<keyword evidence="2" id="KW-1185">Reference proteome</keyword>
<sequence length="32" mass="3745">MVAVAVTVTVKEMLQRYERKKVLWEVRASIPL</sequence>
<evidence type="ECO:0000313" key="2">
    <source>
        <dbReference type="Proteomes" id="UP000019141"/>
    </source>
</evidence>
<evidence type="ECO:0000313" key="1">
    <source>
        <dbReference type="EMBL" id="ETW93958.1"/>
    </source>
</evidence>
<dbReference type="EMBL" id="AZHW01001140">
    <property type="protein sequence ID" value="ETW93958.1"/>
    <property type="molecule type" value="Genomic_DNA"/>
</dbReference>
<dbReference type="Proteomes" id="UP000019141">
    <property type="component" value="Unassembled WGS sequence"/>
</dbReference>
<dbReference type="AlphaFoldDB" id="W4L7A8"/>
<comment type="caution">
    <text evidence="1">The sequence shown here is derived from an EMBL/GenBank/DDBJ whole genome shotgun (WGS) entry which is preliminary data.</text>
</comment>
<gene>
    <name evidence="1" type="ORF">ETSY1_36935</name>
</gene>